<dbReference type="InterPro" id="IPR007374">
    <property type="entry name" value="ASCH_domain"/>
</dbReference>
<dbReference type="Pfam" id="PF04266">
    <property type="entry name" value="ASCH"/>
    <property type="match status" value="1"/>
</dbReference>
<dbReference type="Gene3D" id="2.30.130.30">
    <property type="entry name" value="Hypothetical protein"/>
    <property type="match status" value="1"/>
</dbReference>
<proteinExistence type="predicted"/>
<comment type="caution">
    <text evidence="3">The sequence shown here is derived from an EMBL/GenBank/DDBJ whole genome shotgun (WGS) entry which is preliminary data.</text>
</comment>
<dbReference type="RefSeq" id="WP_344641224.1">
    <property type="nucleotide sequence ID" value="NZ_BAAATR010000069.1"/>
</dbReference>
<feature type="compositionally biased region" description="Basic and acidic residues" evidence="1">
    <location>
        <begin position="129"/>
        <end position="148"/>
    </location>
</feature>
<dbReference type="EMBL" id="BAAATR010000069">
    <property type="protein sequence ID" value="GAA2279672.1"/>
    <property type="molecule type" value="Genomic_DNA"/>
</dbReference>
<evidence type="ECO:0000313" key="3">
    <source>
        <dbReference type="EMBL" id="GAA2279672.1"/>
    </source>
</evidence>
<accession>A0ABN3F0D6</accession>
<keyword evidence="4" id="KW-1185">Reference proteome</keyword>
<evidence type="ECO:0000259" key="2">
    <source>
        <dbReference type="Pfam" id="PF04266"/>
    </source>
</evidence>
<feature type="domain" description="ASCH" evidence="2">
    <location>
        <begin position="7"/>
        <end position="74"/>
    </location>
</feature>
<reference evidence="3 4" key="1">
    <citation type="journal article" date="2019" name="Int. J. Syst. Evol. Microbiol.">
        <title>The Global Catalogue of Microorganisms (GCM) 10K type strain sequencing project: providing services to taxonomists for standard genome sequencing and annotation.</title>
        <authorList>
            <consortium name="The Broad Institute Genomics Platform"/>
            <consortium name="The Broad Institute Genome Sequencing Center for Infectious Disease"/>
            <person name="Wu L."/>
            <person name="Ma J."/>
        </authorList>
    </citation>
    <scope>NUCLEOTIDE SEQUENCE [LARGE SCALE GENOMIC DNA]</scope>
    <source>
        <strain evidence="3 4">JCM 7356</strain>
    </source>
</reference>
<gene>
    <name evidence="3" type="ORF">GCM10010430_77130</name>
</gene>
<organism evidence="3 4">
    <name type="scientific">Kitasatospora cystarginea</name>
    <dbReference type="NCBI Taxonomy" id="58350"/>
    <lineage>
        <taxon>Bacteria</taxon>
        <taxon>Bacillati</taxon>
        <taxon>Actinomycetota</taxon>
        <taxon>Actinomycetes</taxon>
        <taxon>Kitasatosporales</taxon>
        <taxon>Streptomycetaceae</taxon>
        <taxon>Kitasatospora</taxon>
    </lineage>
</organism>
<evidence type="ECO:0000313" key="4">
    <source>
        <dbReference type="Proteomes" id="UP001500305"/>
    </source>
</evidence>
<dbReference type="InterPro" id="IPR015947">
    <property type="entry name" value="PUA-like_sf"/>
</dbReference>
<sequence>MTTARALTVRQPYADAIVYGPKRIENRPRPTKYRGLLLIHAGLVTYRGLLPPANPDWPDERGAIIGTAQLVGCHRATEGCCLEWGFRDSWHWELADVLALAAPLSVRGALGLWTPSEDILRAIRQQRCPMRDESRSDSRPDTARGLEP</sequence>
<name>A0ABN3F0D6_9ACTN</name>
<protein>
    <recommendedName>
        <fullName evidence="2">ASCH domain-containing protein</fullName>
    </recommendedName>
</protein>
<feature type="region of interest" description="Disordered" evidence="1">
    <location>
        <begin position="128"/>
        <end position="148"/>
    </location>
</feature>
<dbReference type="SUPFAM" id="SSF88697">
    <property type="entry name" value="PUA domain-like"/>
    <property type="match status" value="1"/>
</dbReference>
<evidence type="ECO:0000256" key="1">
    <source>
        <dbReference type="SAM" id="MobiDB-lite"/>
    </source>
</evidence>
<dbReference type="Proteomes" id="UP001500305">
    <property type="component" value="Unassembled WGS sequence"/>
</dbReference>